<dbReference type="GO" id="GO:0030246">
    <property type="term" value="F:carbohydrate binding"/>
    <property type="evidence" value="ECO:0007669"/>
    <property type="project" value="InterPro"/>
</dbReference>
<dbReference type="Pfam" id="PF11721">
    <property type="entry name" value="Malectin"/>
    <property type="match status" value="1"/>
</dbReference>
<reference evidence="14" key="3">
    <citation type="submission" date="2019-06" db="EMBL/GenBank/DDBJ databases">
        <authorList>
            <person name="Poynton C."/>
            <person name="Hasenbein S."/>
            <person name="Benoit J.B."/>
            <person name="Sepulveda M.S."/>
            <person name="Poelchau M.F."/>
            <person name="Murali S.C."/>
            <person name="Chen S."/>
            <person name="Glastad K.M."/>
            <person name="Werren J.H."/>
            <person name="Vineis J.H."/>
            <person name="Bowen J.L."/>
            <person name="Friedrich M."/>
            <person name="Jones J."/>
            <person name="Robertson H.M."/>
            <person name="Feyereisen R."/>
            <person name="Mechler-Hickson A."/>
            <person name="Mathers N."/>
            <person name="Lee C.E."/>
            <person name="Colbourne J.K."/>
            <person name="Biales A."/>
            <person name="Johnston J.S."/>
            <person name="Wellborn G.A."/>
            <person name="Rosendale A.J."/>
            <person name="Cridge A.G."/>
            <person name="Munoz-Torres M.C."/>
            <person name="Bain P.A."/>
            <person name="Manny A.R."/>
            <person name="Major K.M."/>
            <person name="Lambert F.N."/>
            <person name="Vulpe C.D."/>
            <person name="Tuck P."/>
            <person name="Blalock B.J."/>
            <person name="Lin Y.-Y."/>
            <person name="Smith M.E."/>
            <person name="Ochoa-Acuna H."/>
            <person name="Chen M.-J.M."/>
            <person name="Childers C.P."/>
            <person name="Qu J."/>
            <person name="Dugan S."/>
            <person name="Lee S.L."/>
            <person name="Chao H."/>
            <person name="Dinh H."/>
            <person name="Han Y."/>
            <person name="Doddapaneni H."/>
            <person name="Worley K.C."/>
            <person name="Muzny D.M."/>
            <person name="Gibbs R.A."/>
            <person name="Richards S."/>
        </authorList>
    </citation>
    <scope>NUCLEOTIDE SEQUENCE</scope>
    <source>
        <strain evidence="14">HAZT.00-mixed</strain>
        <tissue evidence="14">Whole organism</tissue>
    </source>
</reference>
<reference evidence="14" key="2">
    <citation type="journal article" date="2018" name="Environ. Sci. Technol.">
        <title>The Toxicogenome of Hyalella azteca: A Model for Sediment Ecotoxicology and Evolutionary Toxicology.</title>
        <authorList>
            <person name="Poynton H.C."/>
            <person name="Hasenbein S."/>
            <person name="Benoit J.B."/>
            <person name="Sepulveda M.S."/>
            <person name="Poelchau M.F."/>
            <person name="Hughes D.S.T."/>
            <person name="Murali S.C."/>
            <person name="Chen S."/>
            <person name="Glastad K.M."/>
            <person name="Goodisman M.A.D."/>
            <person name="Werren J.H."/>
            <person name="Vineis J.H."/>
            <person name="Bowen J.L."/>
            <person name="Friedrich M."/>
            <person name="Jones J."/>
            <person name="Robertson H.M."/>
            <person name="Feyereisen R."/>
            <person name="Mechler-Hickson A."/>
            <person name="Mathers N."/>
            <person name="Lee C.E."/>
            <person name="Colbourne J.K."/>
            <person name="Biales A."/>
            <person name="Johnston J.S."/>
            <person name="Wellborn G.A."/>
            <person name="Rosendale A.J."/>
            <person name="Cridge A.G."/>
            <person name="Munoz-Torres M.C."/>
            <person name="Bain P.A."/>
            <person name="Manny A.R."/>
            <person name="Major K.M."/>
            <person name="Lambert F.N."/>
            <person name="Vulpe C.D."/>
            <person name="Tuck P."/>
            <person name="Blalock B.J."/>
            <person name="Lin Y.Y."/>
            <person name="Smith M.E."/>
            <person name="Ochoa-Acuna H."/>
            <person name="Chen M.M."/>
            <person name="Childers C.P."/>
            <person name="Qu J."/>
            <person name="Dugan S."/>
            <person name="Lee S.L."/>
            <person name="Chao H."/>
            <person name="Dinh H."/>
            <person name="Han Y."/>
            <person name="Doddapaneni H."/>
            <person name="Worley K.C."/>
            <person name="Muzny D.M."/>
            <person name="Gibbs R.A."/>
            <person name="Richards S."/>
        </authorList>
    </citation>
    <scope>NUCLEOTIDE SEQUENCE</scope>
    <source>
        <strain evidence="14">HAZT.00-mixed</strain>
        <tissue evidence="14">Whole organism</tissue>
    </source>
</reference>
<evidence type="ECO:0000259" key="13">
    <source>
        <dbReference type="Pfam" id="PF11721"/>
    </source>
</evidence>
<gene>
    <name evidence="16" type="primary">LOC108678011</name>
    <name evidence="14" type="ORF">HAZT_HAZT006338</name>
</gene>
<evidence type="ECO:0000256" key="9">
    <source>
        <dbReference type="ARBA" id="ARBA00023277"/>
    </source>
</evidence>
<evidence type="ECO:0000313" key="14">
    <source>
        <dbReference type="EMBL" id="KAA0201880.1"/>
    </source>
</evidence>
<feature type="transmembrane region" description="Helical" evidence="11">
    <location>
        <begin position="256"/>
        <end position="274"/>
    </location>
</feature>
<comment type="similarity">
    <text evidence="2">Belongs to the malectin family.</text>
</comment>
<keyword evidence="5" id="KW-0256">Endoplasmic reticulum</keyword>
<reference evidence="14" key="1">
    <citation type="submission" date="2014-08" db="EMBL/GenBank/DDBJ databases">
        <authorList>
            <person name="Murali S."/>
            <person name="Richards S."/>
            <person name="Bandaranaike D."/>
            <person name="Bellair M."/>
            <person name="Blankenburg K."/>
            <person name="Chao H."/>
            <person name="Dinh H."/>
            <person name="Doddapaneni H."/>
            <person name="Dugan-Rocha S."/>
            <person name="Elkadiri S."/>
            <person name="Gnanaolivu R."/>
            <person name="Hughes D."/>
            <person name="Lee S."/>
            <person name="Li M."/>
            <person name="Ming W."/>
            <person name="Munidasa M."/>
            <person name="Muniz J."/>
            <person name="Nguyen L."/>
            <person name="Osuji N."/>
            <person name="Pu L.-L."/>
            <person name="Puazo M."/>
            <person name="Skinner E."/>
            <person name="Qu C."/>
            <person name="Quiroz J."/>
            <person name="Raj R."/>
            <person name="Weissenberger G."/>
            <person name="Xin Y."/>
            <person name="Zou X."/>
            <person name="Han Y."/>
            <person name="Worley K."/>
            <person name="Muzny D."/>
            <person name="Gibbs R."/>
        </authorList>
    </citation>
    <scope>NUCLEOTIDE SEQUENCE</scope>
    <source>
        <strain evidence="14">HAZT.00-mixed</strain>
        <tissue evidence="14">Whole organism</tissue>
    </source>
</reference>
<keyword evidence="4 12" id="KW-0732">Signal</keyword>
<keyword evidence="8" id="KW-0325">Glycoprotein</keyword>
<feature type="chain" id="PRO_5044628598" evidence="12">
    <location>
        <begin position="27"/>
        <end position="276"/>
    </location>
</feature>
<evidence type="ECO:0000256" key="10">
    <source>
        <dbReference type="SAM" id="MobiDB-lite"/>
    </source>
</evidence>
<evidence type="ECO:0000256" key="3">
    <source>
        <dbReference type="ARBA" id="ARBA00022692"/>
    </source>
</evidence>
<feature type="compositionally biased region" description="Acidic residues" evidence="10">
    <location>
        <begin position="213"/>
        <end position="225"/>
    </location>
</feature>
<dbReference type="EMBL" id="JQDR03004689">
    <property type="protein sequence ID" value="KAA0201880.1"/>
    <property type="molecule type" value="Genomic_DNA"/>
</dbReference>
<dbReference type="OrthoDB" id="10013439at2759"/>
<dbReference type="OMA" id="PNPYSMD"/>
<dbReference type="GeneID" id="108678011"/>
<dbReference type="Gene3D" id="2.60.120.430">
    <property type="entry name" value="Galactose-binding lectin"/>
    <property type="match status" value="1"/>
</dbReference>
<evidence type="ECO:0000256" key="7">
    <source>
        <dbReference type="ARBA" id="ARBA00023136"/>
    </source>
</evidence>
<keyword evidence="15" id="KW-1185">Reference proteome</keyword>
<dbReference type="PANTHER" id="PTHR13460:SF0">
    <property type="entry name" value="MALECTIN"/>
    <property type="match status" value="1"/>
</dbReference>
<evidence type="ECO:0000256" key="6">
    <source>
        <dbReference type="ARBA" id="ARBA00022989"/>
    </source>
</evidence>
<comment type="subcellular location">
    <subcellularLocation>
        <location evidence="1">Endoplasmic reticulum membrane</location>
        <topology evidence="1">Single-pass type I membrane protein</topology>
    </subcellularLocation>
</comment>
<organism evidence="14">
    <name type="scientific">Hyalella azteca</name>
    <name type="common">Amphipod</name>
    <dbReference type="NCBI Taxonomy" id="294128"/>
    <lineage>
        <taxon>Eukaryota</taxon>
        <taxon>Metazoa</taxon>
        <taxon>Ecdysozoa</taxon>
        <taxon>Arthropoda</taxon>
        <taxon>Crustacea</taxon>
        <taxon>Multicrustacea</taxon>
        <taxon>Malacostraca</taxon>
        <taxon>Eumalacostraca</taxon>
        <taxon>Peracarida</taxon>
        <taxon>Amphipoda</taxon>
        <taxon>Senticaudata</taxon>
        <taxon>Talitrida</taxon>
        <taxon>Talitroidea</taxon>
        <taxon>Hyalellidae</taxon>
        <taxon>Hyalella</taxon>
    </lineage>
</organism>
<dbReference type="KEGG" id="hazt:108678011"/>
<evidence type="ECO:0000313" key="16">
    <source>
        <dbReference type="RefSeq" id="XP_018021830.1"/>
    </source>
</evidence>
<dbReference type="Proteomes" id="UP000711488">
    <property type="component" value="Unassembled WGS sequence"/>
</dbReference>
<dbReference type="GO" id="GO:0005789">
    <property type="term" value="C:endoplasmic reticulum membrane"/>
    <property type="evidence" value="ECO:0007669"/>
    <property type="project" value="UniProtKB-SubCell"/>
</dbReference>
<reference evidence="16" key="4">
    <citation type="submission" date="2025-04" db="UniProtKB">
        <authorList>
            <consortium name="RefSeq"/>
        </authorList>
    </citation>
    <scope>IDENTIFICATION</scope>
    <source>
        <tissue evidence="16">Whole organism</tissue>
    </source>
</reference>
<sequence>MHVIMKTFEITLALLVLLLNCSRCLARSEVIYAINAGGEAHTDIHGIRYSRDPLADKDVGTASDFGKNLIIARVPPADQILYQTERYHHSTFGYDLPLRGDGNYVLVLKFAEVYFNAPDQKVFNVHLNGVAVISELDIFAQVGRGVAHQELIAFTISDSRYITLRDGTKTPLATHSSVRLDFMKGPRDNPKINAIYLLRGTPQDVPSLPPFPLEEESELLPEEEAQPPMSGSTARKVSSGPRTPDPYSSDESTGTFLPLVAAVGAAIPIVFCLCRM</sequence>
<protein>
    <submittedName>
        <fullName evidence="16">Malectin-B</fullName>
    </submittedName>
</protein>
<evidence type="ECO:0000256" key="8">
    <source>
        <dbReference type="ARBA" id="ARBA00023180"/>
    </source>
</evidence>
<keyword evidence="3 11" id="KW-0812">Transmembrane</keyword>
<name>A0A6A0H805_HYAAZ</name>
<dbReference type="InterPro" id="IPR039155">
    <property type="entry name" value="MLEC"/>
</dbReference>
<evidence type="ECO:0000256" key="5">
    <source>
        <dbReference type="ARBA" id="ARBA00022824"/>
    </source>
</evidence>
<dbReference type="RefSeq" id="XP_018021830.1">
    <property type="nucleotide sequence ID" value="XM_018166341.2"/>
</dbReference>
<feature type="domain" description="Malectin" evidence="13">
    <location>
        <begin position="30"/>
        <end position="195"/>
    </location>
</feature>
<dbReference type="AlphaFoldDB" id="A0A6A0H805"/>
<evidence type="ECO:0000256" key="12">
    <source>
        <dbReference type="SAM" id="SignalP"/>
    </source>
</evidence>
<evidence type="ECO:0000256" key="1">
    <source>
        <dbReference type="ARBA" id="ARBA00004115"/>
    </source>
</evidence>
<dbReference type="Proteomes" id="UP000694843">
    <property type="component" value="Unplaced"/>
</dbReference>
<keyword evidence="9" id="KW-0119">Carbohydrate metabolism</keyword>
<evidence type="ECO:0000256" key="11">
    <source>
        <dbReference type="SAM" id="Phobius"/>
    </source>
</evidence>
<feature type="signal peptide" evidence="12">
    <location>
        <begin position="1"/>
        <end position="26"/>
    </location>
</feature>
<accession>A0A6A0H805</accession>
<evidence type="ECO:0000256" key="2">
    <source>
        <dbReference type="ARBA" id="ARBA00009141"/>
    </source>
</evidence>
<dbReference type="InterPro" id="IPR021720">
    <property type="entry name" value="Malectin_dom"/>
</dbReference>
<feature type="region of interest" description="Disordered" evidence="10">
    <location>
        <begin position="207"/>
        <end position="252"/>
    </location>
</feature>
<proteinExistence type="inferred from homology"/>
<keyword evidence="7 11" id="KW-0472">Membrane</keyword>
<evidence type="ECO:0000313" key="15">
    <source>
        <dbReference type="Proteomes" id="UP000694843"/>
    </source>
</evidence>
<keyword evidence="6 11" id="KW-1133">Transmembrane helix</keyword>
<evidence type="ECO:0000256" key="4">
    <source>
        <dbReference type="ARBA" id="ARBA00022729"/>
    </source>
</evidence>
<dbReference type="PANTHER" id="PTHR13460">
    <property type="match status" value="1"/>
</dbReference>